<dbReference type="AlphaFoldDB" id="A0A5B7JE69"/>
<protein>
    <submittedName>
        <fullName evidence="2">Uncharacterized protein</fullName>
    </submittedName>
</protein>
<evidence type="ECO:0000256" key="1">
    <source>
        <dbReference type="SAM" id="MobiDB-lite"/>
    </source>
</evidence>
<name>A0A5B7JE69_PORTR</name>
<dbReference type="Proteomes" id="UP000324222">
    <property type="component" value="Unassembled WGS sequence"/>
</dbReference>
<dbReference type="EMBL" id="VSRR010098814">
    <property type="protein sequence ID" value="MPC94502.1"/>
    <property type="molecule type" value="Genomic_DNA"/>
</dbReference>
<sequence length="74" mass="8256">MTGITVFPNTMNLHNSTLDGQDYLSYHRILLLPTISQNNPATNEAQRIHMTHETKTHSKAGTPRTTPQKAMPQG</sequence>
<keyword evidence="3" id="KW-1185">Reference proteome</keyword>
<comment type="caution">
    <text evidence="2">The sequence shown here is derived from an EMBL/GenBank/DDBJ whole genome shotgun (WGS) entry which is preliminary data.</text>
</comment>
<proteinExistence type="predicted"/>
<evidence type="ECO:0000313" key="2">
    <source>
        <dbReference type="EMBL" id="MPC94502.1"/>
    </source>
</evidence>
<accession>A0A5B7JE69</accession>
<reference evidence="2 3" key="1">
    <citation type="submission" date="2019-05" db="EMBL/GenBank/DDBJ databases">
        <title>Another draft genome of Portunus trituberculatus and its Hox gene families provides insights of decapod evolution.</title>
        <authorList>
            <person name="Jeong J.-H."/>
            <person name="Song I."/>
            <person name="Kim S."/>
            <person name="Choi T."/>
            <person name="Kim D."/>
            <person name="Ryu S."/>
            <person name="Kim W."/>
        </authorList>
    </citation>
    <scope>NUCLEOTIDE SEQUENCE [LARGE SCALE GENOMIC DNA]</scope>
    <source>
        <tissue evidence="2">Muscle</tissue>
    </source>
</reference>
<organism evidence="2 3">
    <name type="scientific">Portunus trituberculatus</name>
    <name type="common">Swimming crab</name>
    <name type="synonym">Neptunus trituberculatus</name>
    <dbReference type="NCBI Taxonomy" id="210409"/>
    <lineage>
        <taxon>Eukaryota</taxon>
        <taxon>Metazoa</taxon>
        <taxon>Ecdysozoa</taxon>
        <taxon>Arthropoda</taxon>
        <taxon>Crustacea</taxon>
        <taxon>Multicrustacea</taxon>
        <taxon>Malacostraca</taxon>
        <taxon>Eumalacostraca</taxon>
        <taxon>Eucarida</taxon>
        <taxon>Decapoda</taxon>
        <taxon>Pleocyemata</taxon>
        <taxon>Brachyura</taxon>
        <taxon>Eubrachyura</taxon>
        <taxon>Portunoidea</taxon>
        <taxon>Portunidae</taxon>
        <taxon>Portuninae</taxon>
        <taxon>Portunus</taxon>
    </lineage>
</organism>
<gene>
    <name evidence="2" type="ORF">E2C01_089673</name>
</gene>
<evidence type="ECO:0000313" key="3">
    <source>
        <dbReference type="Proteomes" id="UP000324222"/>
    </source>
</evidence>
<feature type="region of interest" description="Disordered" evidence="1">
    <location>
        <begin position="50"/>
        <end position="74"/>
    </location>
</feature>